<evidence type="ECO:0000256" key="2">
    <source>
        <dbReference type="SAM" id="Phobius"/>
    </source>
</evidence>
<evidence type="ECO:0000313" key="3">
    <source>
        <dbReference type="EMBL" id="TCO45446.1"/>
    </source>
</evidence>
<proteinExistence type="predicted"/>
<dbReference type="EMBL" id="SLWR01000008">
    <property type="protein sequence ID" value="TCO45446.1"/>
    <property type="molecule type" value="Genomic_DNA"/>
</dbReference>
<feature type="transmembrane region" description="Helical" evidence="2">
    <location>
        <begin position="43"/>
        <end position="63"/>
    </location>
</feature>
<organism evidence="3 4">
    <name type="scientific">Kribbella antiqua</name>
    <dbReference type="NCBI Taxonomy" id="2512217"/>
    <lineage>
        <taxon>Bacteria</taxon>
        <taxon>Bacillati</taxon>
        <taxon>Actinomycetota</taxon>
        <taxon>Actinomycetes</taxon>
        <taxon>Propionibacteriales</taxon>
        <taxon>Kribbellaceae</taxon>
        <taxon>Kribbella</taxon>
    </lineage>
</organism>
<reference evidence="3 4" key="1">
    <citation type="journal article" date="2015" name="Stand. Genomic Sci.">
        <title>Genomic Encyclopedia of Bacterial and Archaeal Type Strains, Phase III: the genomes of soil and plant-associated and newly described type strains.</title>
        <authorList>
            <person name="Whitman W.B."/>
            <person name="Woyke T."/>
            <person name="Klenk H.P."/>
            <person name="Zhou Y."/>
            <person name="Lilburn T.G."/>
            <person name="Beck B.J."/>
            <person name="De Vos P."/>
            <person name="Vandamme P."/>
            <person name="Eisen J.A."/>
            <person name="Garrity G."/>
            <person name="Hugenholtz P."/>
            <person name="Kyrpides N.C."/>
        </authorList>
    </citation>
    <scope>NUCLEOTIDE SEQUENCE [LARGE SCALE GENOMIC DNA]</scope>
    <source>
        <strain evidence="3 4">VKM Ac-2541</strain>
    </source>
</reference>
<feature type="region of interest" description="Disordered" evidence="1">
    <location>
        <begin position="1"/>
        <end position="30"/>
    </location>
</feature>
<accession>A0A4R2IM48</accession>
<keyword evidence="2" id="KW-0472">Membrane</keyword>
<feature type="region of interest" description="Disordered" evidence="1">
    <location>
        <begin position="72"/>
        <end position="91"/>
    </location>
</feature>
<gene>
    <name evidence="3" type="ORF">EV646_10868</name>
</gene>
<feature type="compositionally biased region" description="Polar residues" evidence="1">
    <location>
        <begin position="73"/>
        <end position="91"/>
    </location>
</feature>
<evidence type="ECO:0000256" key="1">
    <source>
        <dbReference type="SAM" id="MobiDB-lite"/>
    </source>
</evidence>
<protein>
    <submittedName>
        <fullName evidence="3">Uncharacterized protein</fullName>
    </submittedName>
</protein>
<dbReference type="Proteomes" id="UP000295573">
    <property type="component" value="Unassembled WGS sequence"/>
</dbReference>
<dbReference type="AlphaFoldDB" id="A0A4R2IM48"/>
<name>A0A4R2IM48_9ACTN</name>
<keyword evidence="2" id="KW-0812">Transmembrane</keyword>
<comment type="caution">
    <text evidence="3">The sequence shown here is derived from an EMBL/GenBank/DDBJ whole genome shotgun (WGS) entry which is preliminary data.</text>
</comment>
<keyword evidence="4" id="KW-1185">Reference proteome</keyword>
<dbReference type="OrthoDB" id="5178481at2"/>
<dbReference type="RefSeq" id="WP_132151728.1">
    <property type="nucleotide sequence ID" value="NZ_SLWR01000008.1"/>
</dbReference>
<evidence type="ECO:0000313" key="4">
    <source>
        <dbReference type="Proteomes" id="UP000295573"/>
    </source>
</evidence>
<keyword evidence="2" id="KW-1133">Transmembrane helix</keyword>
<sequence length="352" mass="36481">MNPTDEVDELLTRAGARWRADQPSAPEPDLDHILGGHRRPRRWVPALAAASVAAIAAAALIVLPDGGKEPLAGTSQSVAESKQPASAQGEQANDDLLIRPGDKVQVSGQVIAAPGKAPVFCPPLPTPSIGYLPGKEPAPTCAADFAVTLKGVDLDKLTGVKMTRGVRTGTATLIGTWGDQSIDVQEQKAPAAPVGLEWPPLPCAAPTGGWVSKPNNVNSAAVTAFMDAHADQLFGPVLFHPKGHGRNAPVVTMIGVAHGDLATLKAAFEKVYDGNLCVAPVLLSRADIERISQAVGQLMSRQELGIWSAGGSAIDGGPVDVSLLAYTEQVKAALAPIGLDLLKVEPAVKPVR</sequence>